<evidence type="ECO:0000313" key="1">
    <source>
        <dbReference type="EMBL" id="JAE37411.1"/>
    </source>
</evidence>
<proteinExistence type="predicted"/>
<organism evidence="1">
    <name type="scientific">Arundo donax</name>
    <name type="common">Giant reed</name>
    <name type="synonym">Donax arundinaceus</name>
    <dbReference type="NCBI Taxonomy" id="35708"/>
    <lineage>
        <taxon>Eukaryota</taxon>
        <taxon>Viridiplantae</taxon>
        <taxon>Streptophyta</taxon>
        <taxon>Embryophyta</taxon>
        <taxon>Tracheophyta</taxon>
        <taxon>Spermatophyta</taxon>
        <taxon>Magnoliopsida</taxon>
        <taxon>Liliopsida</taxon>
        <taxon>Poales</taxon>
        <taxon>Poaceae</taxon>
        <taxon>PACMAD clade</taxon>
        <taxon>Arundinoideae</taxon>
        <taxon>Arundineae</taxon>
        <taxon>Arundo</taxon>
    </lineage>
</organism>
<accession>A0A0A9HR83</accession>
<protein>
    <submittedName>
        <fullName evidence="1">Uncharacterized protein</fullName>
    </submittedName>
</protein>
<reference evidence="1" key="2">
    <citation type="journal article" date="2015" name="Data Brief">
        <title>Shoot transcriptome of the giant reed, Arundo donax.</title>
        <authorList>
            <person name="Barrero R.A."/>
            <person name="Guerrero F.D."/>
            <person name="Moolhuijzen P."/>
            <person name="Goolsby J.A."/>
            <person name="Tidwell J."/>
            <person name="Bellgard S.E."/>
            <person name="Bellgard M.I."/>
        </authorList>
    </citation>
    <scope>NUCLEOTIDE SEQUENCE</scope>
    <source>
        <tissue evidence="1">Shoot tissue taken approximately 20 cm above the soil surface</tissue>
    </source>
</reference>
<name>A0A0A9HR83_ARUDO</name>
<dbReference type="EMBL" id="GBRH01160485">
    <property type="protein sequence ID" value="JAE37411.1"/>
    <property type="molecule type" value="Transcribed_RNA"/>
</dbReference>
<sequence length="31" mass="3648">MFQVVTLDLCHRATFQNDVNYNDLGFCIQEI</sequence>
<reference evidence="1" key="1">
    <citation type="submission" date="2014-09" db="EMBL/GenBank/DDBJ databases">
        <authorList>
            <person name="Magalhaes I.L.F."/>
            <person name="Oliveira U."/>
            <person name="Santos F.R."/>
            <person name="Vidigal T.H.D.A."/>
            <person name="Brescovit A.D."/>
            <person name="Santos A.J."/>
        </authorList>
    </citation>
    <scope>NUCLEOTIDE SEQUENCE</scope>
    <source>
        <tissue evidence="1">Shoot tissue taken approximately 20 cm above the soil surface</tissue>
    </source>
</reference>
<dbReference type="AlphaFoldDB" id="A0A0A9HR83"/>